<feature type="compositionally biased region" description="Low complexity" evidence="1">
    <location>
        <begin position="109"/>
        <end position="121"/>
    </location>
</feature>
<evidence type="ECO:0000256" key="1">
    <source>
        <dbReference type="SAM" id="MobiDB-lite"/>
    </source>
</evidence>
<name>A0A6J6P0C6_9ZZZZ</name>
<feature type="region of interest" description="Disordered" evidence="1">
    <location>
        <begin position="109"/>
        <end position="132"/>
    </location>
</feature>
<proteinExistence type="predicted"/>
<protein>
    <submittedName>
        <fullName evidence="2">Unannotated protein</fullName>
    </submittedName>
</protein>
<accession>A0A6J6P0C6</accession>
<dbReference type="EMBL" id="CAEZXN010000008">
    <property type="protein sequence ID" value="CAB4690114.1"/>
    <property type="molecule type" value="Genomic_DNA"/>
</dbReference>
<evidence type="ECO:0000313" key="2">
    <source>
        <dbReference type="EMBL" id="CAB4690114.1"/>
    </source>
</evidence>
<reference evidence="2" key="1">
    <citation type="submission" date="2020-05" db="EMBL/GenBank/DDBJ databases">
        <authorList>
            <person name="Chiriac C."/>
            <person name="Salcher M."/>
            <person name="Ghai R."/>
            <person name="Kavagutti S V."/>
        </authorList>
    </citation>
    <scope>NUCLEOTIDE SEQUENCE</scope>
</reference>
<dbReference type="AlphaFoldDB" id="A0A6J6P0C6"/>
<sequence length="226" mass="25416">MWKVAHKSHCVNECVGLAVATLRLAHGRVESGKECILYEHAGTSETIKERGLTRVGIARDRHRRNLVLHTFLAHRVARLLHLNNFFAQLRHTIANSTTIGLDLSFTRTASTDSSTAGSSPTGLTGERFTPTTQSRKHVRHLSKLYLRFTFTTLGMLSKNIENQCGAIDNFYLYLRLELAQLARRKFAVADHRVGTCGDDDIAQLFHLAATDVCRRIRRIPPLNESI</sequence>
<gene>
    <name evidence="2" type="ORF">UFOPK2423_00516</name>
</gene>
<organism evidence="2">
    <name type="scientific">freshwater metagenome</name>
    <dbReference type="NCBI Taxonomy" id="449393"/>
    <lineage>
        <taxon>unclassified sequences</taxon>
        <taxon>metagenomes</taxon>
        <taxon>ecological metagenomes</taxon>
    </lineage>
</organism>